<evidence type="ECO:0000313" key="2">
    <source>
        <dbReference type="EMBL" id="SBP71741.1"/>
    </source>
</evidence>
<dbReference type="AlphaFoldDB" id="A0A1A8BYR3"/>
<accession>A0A1A8BYR3</accession>
<keyword evidence="1" id="KW-0472">Membrane</keyword>
<dbReference type="EMBL" id="HADZ01007800">
    <property type="protein sequence ID" value="SBP71741.1"/>
    <property type="molecule type" value="Transcribed_RNA"/>
</dbReference>
<feature type="transmembrane region" description="Helical" evidence="1">
    <location>
        <begin position="24"/>
        <end position="42"/>
    </location>
</feature>
<keyword evidence="1" id="KW-0812">Transmembrane</keyword>
<feature type="non-terminal residue" evidence="2">
    <location>
        <position position="1"/>
    </location>
</feature>
<organism evidence="2">
    <name type="scientific">Nothobranchius kadleci</name>
    <name type="common">African annual killifish</name>
    <dbReference type="NCBI Taxonomy" id="1051664"/>
    <lineage>
        <taxon>Eukaryota</taxon>
        <taxon>Metazoa</taxon>
        <taxon>Chordata</taxon>
        <taxon>Craniata</taxon>
        <taxon>Vertebrata</taxon>
        <taxon>Euteleostomi</taxon>
        <taxon>Actinopterygii</taxon>
        <taxon>Neopterygii</taxon>
        <taxon>Teleostei</taxon>
        <taxon>Neoteleostei</taxon>
        <taxon>Acanthomorphata</taxon>
        <taxon>Ovalentaria</taxon>
        <taxon>Atherinomorphae</taxon>
        <taxon>Cyprinodontiformes</taxon>
        <taxon>Nothobranchiidae</taxon>
        <taxon>Nothobranchius</taxon>
    </lineage>
</organism>
<keyword evidence="1" id="KW-1133">Transmembrane helix</keyword>
<reference evidence="2" key="1">
    <citation type="submission" date="2016-05" db="EMBL/GenBank/DDBJ databases">
        <authorList>
            <person name="Lavstsen T."/>
            <person name="Jespersen J.S."/>
        </authorList>
    </citation>
    <scope>NUCLEOTIDE SEQUENCE</scope>
    <source>
        <tissue evidence="2">Brain</tissue>
    </source>
</reference>
<protein>
    <submittedName>
        <fullName evidence="2">Uncharacterized protein</fullName>
    </submittedName>
</protein>
<name>A0A1A8BYR3_NOTKA</name>
<sequence length="43" mass="4564">LPDAELQAAACDCTPVEQPPVGGVVVLLLGVWVGVLDLWEFFP</sequence>
<proteinExistence type="predicted"/>
<evidence type="ECO:0000256" key="1">
    <source>
        <dbReference type="SAM" id="Phobius"/>
    </source>
</evidence>
<reference evidence="2" key="2">
    <citation type="submission" date="2016-06" db="EMBL/GenBank/DDBJ databases">
        <title>The genome of a short-lived fish provides insights into sex chromosome evolution and the genetic control of aging.</title>
        <authorList>
            <person name="Reichwald K."/>
            <person name="Felder M."/>
            <person name="Petzold A."/>
            <person name="Koch P."/>
            <person name="Groth M."/>
            <person name="Platzer M."/>
        </authorList>
    </citation>
    <scope>NUCLEOTIDE SEQUENCE</scope>
    <source>
        <tissue evidence="2">Brain</tissue>
    </source>
</reference>
<gene>
    <name evidence="2" type="primary">Nfu_g_1_011533</name>
</gene>